<dbReference type="OrthoDB" id="3184250at2759"/>
<evidence type="ECO:0000313" key="1">
    <source>
        <dbReference type="EMBL" id="PSR79059.1"/>
    </source>
</evidence>
<dbReference type="STRING" id="98765.A0A2R6NXA4"/>
<proteinExistence type="predicted"/>
<protein>
    <submittedName>
        <fullName evidence="1">Uncharacterized protein</fullName>
    </submittedName>
</protein>
<name>A0A2R6NXA4_9APHY</name>
<accession>A0A2R6NXA4</accession>
<keyword evidence="2" id="KW-1185">Reference proteome</keyword>
<comment type="caution">
    <text evidence="1">The sequence shown here is derived from an EMBL/GenBank/DDBJ whole genome shotgun (WGS) entry which is preliminary data.</text>
</comment>
<sequence length="150" mass="16581">MEFSTVLSSNKVARRWRDCNPLHAAPCSLSEEEEDDWRSQTLDLLTALHSLGGITDTSFDIAESRNADLAFELGSEDFKWRWETYTLGPKVSSDVLSKHLIMPLISATHLAFSSADPVSELSEADLEKVISISIVRSLFVPIDTVVLGAL</sequence>
<evidence type="ECO:0000313" key="2">
    <source>
        <dbReference type="Proteomes" id="UP000186601"/>
    </source>
</evidence>
<dbReference type="AlphaFoldDB" id="A0A2R6NXA4"/>
<dbReference type="Proteomes" id="UP000186601">
    <property type="component" value="Unassembled WGS sequence"/>
</dbReference>
<gene>
    <name evidence="1" type="ORF">PHLCEN_2v7246</name>
</gene>
<dbReference type="EMBL" id="MLYV02000712">
    <property type="protein sequence ID" value="PSR79059.1"/>
    <property type="molecule type" value="Genomic_DNA"/>
</dbReference>
<organism evidence="1 2">
    <name type="scientific">Hermanssonia centrifuga</name>
    <dbReference type="NCBI Taxonomy" id="98765"/>
    <lineage>
        <taxon>Eukaryota</taxon>
        <taxon>Fungi</taxon>
        <taxon>Dikarya</taxon>
        <taxon>Basidiomycota</taxon>
        <taxon>Agaricomycotina</taxon>
        <taxon>Agaricomycetes</taxon>
        <taxon>Polyporales</taxon>
        <taxon>Meruliaceae</taxon>
        <taxon>Hermanssonia</taxon>
    </lineage>
</organism>
<reference evidence="1 2" key="1">
    <citation type="submission" date="2018-02" db="EMBL/GenBank/DDBJ databases">
        <title>Genome sequence of the basidiomycete white-rot fungus Phlebia centrifuga.</title>
        <authorList>
            <person name="Granchi Z."/>
            <person name="Peng M."/>
            <person name="de Vries R.P."/>
            <person name="Hilden K."/>
            <person name="Makela M.R."/>
            <person name="Grigoriev I."/>
            <person name="Riley R."/>
        </authorList>
    </citation>
    <scope>NUCLEOTIDE SEQUENCE [LARGE SCALE GENOMIC DNA]</scope>
    <source>
        <strain evidence="1 2">FBCC195</strain>
    </source>
</reference>